<proteinExistence type="inferred from homology"/>
<dbReference type="InterPro" id="IPR003689">
    <property type="entry name" value="ZIP"/>
</dbReference>
<protein>
    <recommendedName>
        <fullName evidence="13">Zinc transporter ZupT</fullName>
    </recommendedName>
</protein>
<feature type="transmembrane region" description="Helical" evidence="13">
    <location>
        <begin position="200"/>
        <end position="222"/>
    </location>
</feature>
<reference evidence="14 15" key="1">
    <citation type="submission" date="2016-09" db="EMBL/GenBank/DDBJ databases">
        <authorList>
            <person name="Capua I."/>
            <person name="De Benedictis P."/>
            <person name="Joannis T."/>
            <person name="Lombin L.H."/>
            <person name="Cattoli G."/>
        </authorList>
    </citation>
    <scope>NUCLEOTIDE SEQUENCE [LARGE SCALE GENOMIC DNA]</scope>
    <source>
        <strain evidence="14 15">GluBS11</strain>
    </source>
</reference>
<evidence type="ECO:0000256" key="7">
    <source>
        <dbReference type="ARBA" id="ARBA00022833"/>
    </source>
</evidence>
<evidence type="ECO:0000256" key="2">
    <source>
        <dbReference type="ARBA" id="ARBA00009703"/>
    </source>
</evidence>
<evidence type="ECO:0000256" key="12">
    <source>
        <dbReference type="ARBA" id="ARBA00023136"/>
    </source>
</evidence>
<keyword evidence="6" id="KW-0479">Metal-binding</keyword>
<keyword evidence="8 13" id="KW-0864">Zinc transport</keyword>
<feature type="transmembrane region" description="Helical" evidence="13">
    <location>
        <begin position="262"/>
        <end position="281"/>
    </location>
</feature>
<dbReference type="STRING" id="1619234.SAMN05421730_10248"/>
<keyword evidence="15" id="KW-1185">Reference proteome</keyword>
<sequence>MENVLFAFALTLFAGLSTGIGSALAFFTKKSNTRFLAISLGFSAGVMIYVSMIEIFFKARTSLMGELGPVKGSWITVISFFGGIFLIGIIDKLVPSSENPHELHSIEEMNEEHPDEGHHVEQIRRREEAIKNQKLLRMGLFTAIAISIHNLPEGLATFIAALQEPKVAIPIAVAIAIHNIPEGIAVSVPIYFATGSRRKAFLYSFLSGLTEPVGALLGYLVLMPIMSDALMGIIFALVAGIMVFISLDELLPSAREYGEHHLSMYGLVAGMMVMAVSLLLFI</sequence>
<evidence type="ECO:0000313" key="14">
    <source>
        <dbReference type="EMBL" id="SCP98662.1"/>
    </source>
</evidence>
<evidence type="ECO:0000256" key="10">
    <source>
        <dbReference type="ARBA" id="ARBA00023004"/>
    </source>
</evidence>
<evidence type="ECO:0000256" key="4">
    <source>
        <dbReference type="ARBA" id="ARBA00022475"/>
    </source>
</evidence>
<evidence type="ECO:0000256" key="8">
    <source>
        <dbReference type="ARBA" id="ARBA00022906"/>
    </source>
</evidence>
<evidence type="ECO:0000256" key="6">
    <source>
        <dbReference type="ARBA" id="ARBA00022723"/>
    </source>
</evidence>
<keyword evidence="4 13" id="KW-1003">Cell membrane</keyword>
<accession>A0A1D3TWL3</accession>
<keyword evidence="5 13" id="KW-0812">Transmembrane</keyword>
<keyword evidence="10" id="KW-0408">Iron</keyword>
<feature type="binding site" description="M2 metal binding site" evidence="13">
    <location>
        <position position="153"/>
    </location>
    <ligand>
        <name>Fe(2+)</name>
        <dbReference type="ChEBI" id="CHEBI:29033"/>
    </ligand>
</feature>
<dbReference type="GO" id="GO:0005886">
    <property type="term" value="C:plasma membrane"/>
    <property type="evidence" value="ECO:0007669"/>
    <property type="project" value="UniProtKB-SubCell"/>
</dbReference>
<feature type="binding site" description="M2 metal binding site" evidence="13">
    <location>
        <position position="211"/>
    </location>
    <ligand>
        <name>Fe(2+)</name>
        <dbReference type="ChEBI" id="CHEBI:29033"/>
    </ligand>
</feature>
<dbReference type="GO" id="GO:0046872">
    <property type="term" value="F:metal ion binding"/>
    <property type="evidence" value="ECO:0007669"/>
    <property type="project" value="UniProtKB-KW"/>
</dbReference>
<keyword evidence="3 13" id="KW-0813">Transport</keyword>
<dbReference type="OrthoDB" id="9787346at2"/>
<feature type="transmembrane region" description="Helical" evidence="13">
    <location>
        <begin position="140"/>
        <end position="162"/>
    </location>
</feature>
<dbReference type="PANTHER" id="PTHR11040:SF205">
    <property type="entry name" value="ZINC TRANSPORTER ZUPT"/>
    <property type="match status" value="1"/>
</dbReference>
<evidence type="ECO:0000256" key="13">
    <source>
        <dbReference type="HAMAP-Rule" id="MF_00548"/>
    </source>
</evidence>
<dbReference type="RefSeq" id="WP_091235760.1">
    <property type="nucleotide sequence ID" value="NZ_FMKA01000024.1"/>
</dbReference>
<feature type="binding site" description="M2 metal binding site" evidence="13">
    <location>
        <position position="182"/>
    </location>
    <ligand>
        <name>Fe(2+)</name>
        <dbReference type="ChEBI" id="CHEBI:29033"/>
    </ligand>
</feature>
<evidence type="ECO:0000256" key="9">
    <source>
        <dbReference type="ARBA" id="ARBA00022989"/>
    </source>
</evidence>
<dbReference type="EMBL" id="FMKA01000024">
    <property type="protein sequence ID" value="SCP98662.1"/>
    <property type="molecule type" value="Genomic_DNA"/>
</dbReference>
<evidence type="ECO:0000256" key="5">
    <source>
        <dbReference type="ARBA" id="ARBA00022692"/>
    </source>
</evidence>
<dbReference type="GO" id="GO:0005385">
    <property type="term" value="F:zinc ion transmembrane transporter activity"/>
    <property type="evidence" value="ECO:0007669"/>
    <property type="project" value="UniProtKB-UniRule"/>
</dbReference>
<dbReference type="Proteomes" id="UP000199315">
    <property type="component" value="Unassembled WGS sequence"/>
</dbReference>
<keyword evidence="7 13" id="KW-0862">Zinc</keyword>
<comment type="similarity">
    <text evidence="2 13">Belongs to the ZIP transporter (TC 2.A.5) family. ZupT subfamily.</text>
</comment>
<dbReference type="Pfam" id="PF02535">
    <property type="entry name" value="Zip"/>
    <property type="match status" value="1"/>
</dbReference>
<organism evidence="14 15">
    <name type="scientific">Anaerobium acetethylicum</name>
    <dbReference type="NCBI Taxonomy" id="1619234"/>
    <lineage>
        <taxon>Bacteria</taxon>
        <taxon>Bacillati</taxon>
        <taxon>Bacillota</taxon>
        <taxon>Clostridia</taxon>
        <taxon>Lachnospirales</taxon>
        <taxon>Lachnospiraceae</taxon>
        <taxon>Anaerobium</taxon>
    </lineage>
</organism>
<dbReference type="PANTHER" id="PTHR11040">
    <property type="entry name" value="ZINC/IRON TRANSPORTER"/>
    <property type="match status" value="1"/>
</dbReference>
<comment type="caution">
    <text evidence="13">Lacks conserved residue(s) required for the propagation of feature annotation.</text>
</comment>
<dbReference type="NCBIfam" id="NF003243">
    <property type="entry name" value="PRK04201.1"/>
    <property type="match status" value="1"/>
</dbReference>
<keyword evidence="12 13" id="KW-0472">Membrane</keyword>
<feature type="binding site" description="M1 metal binding site" evidence="13">
    <location>
        <position position="178"/>
    </location>
    <ligand>
        <name>Zn(2+)</name>
        <dbReference type="ChEBI" id="CHEBI:29105"/>
    </ligand>
</feature>
<keyword evidence="9 13" id="KW-1133">Transmembrane helix</keyword>
<name>A0A1D3TWL3_9FIRM</name>
<feature type="binding site" description="M1 metal binding site" evidence="13">
    <location>
        <position position="153"/>
    </location>
    <ligand>
        <name>Zn(2+)</name>
        <dbReference type="ChEBI" id="CHEBI:29105"/>
    </ligand>
</feature>
<keyword evidence="11 13" id="KW-0406">Ion transport</keyword>
<evidence type="ECO:0000256" key="11">
    <source>
        <dbReference type="ARBA" id="ARBA00023065"/>
    </source>
</evidence>
<feature type="transmembrane region" description="Helical" evidence="13">
    <location>
        <begin position="35"/>
        <end position="57"/>
    </location>
</feature>
<feature type="transmembrane region" description="Helical" evidence="13">
    <location>
        <begin position="229"/>
        <end position="247"/>
    </location>
</feature>
<dbReference type="AlphaFoldDB" id="A0A1D3TWL3"/>
<feature type="binding site" description="M2 metal binding site" evidence="13">
    <location>
        <position position="179"/>
    </location>
    <ligand>
        <name>Fe(2+)</name>
        <dbReference type="ChEBI" id="CHEBI:29033"/>
    </ligand>
</feature>
<comment type="subcellular location">
    <subcellularLocation>
        <location evidence="1 13">Cell membrane</location>
        <topology evidence="1 13">Multi-pass membrane protein</topology>
    </subcellularLocation>
</comment>
<dbReference type="HAMAP" id="MF_00548">
    <property type="entry name" value="ZupT"/>
    <property type="match status" value="1"/>
</dbReference>
<evidence type="ECO:0000256" key="3">
    <source>
        <dbReference type="ARBA" id="ARBA00022448"/>
    </source>
</evidence>
<comment type="function">
    <text evidence="13">Mediates zinc uptake. May also transport other divalent cations.</text>
</comment>
<comment type="catalytic activity">
    <reaction evidence="13">
        <text>Zn(2+)(in) = Zn(2+)(out)</text>
        <dbReference type="Rhea" id="RHEA:29351"/>
        <dbReference type="ChEBI" id="CHEBI:29105"/>
    </reaction>
</comment>
<gene>
    <name evidence="13" type="primary">zupT</name>
    <name evidence="14" type="ORF">SAMN05421730_10248</name>
</gene>
<dbReference type="InterPro" id="IPR023498">
    <property type="entry name" value="Zn_transptr_ZupT"/>
</dbReference>
<feature type="transmembrane region" description="Helical" evidence="13">
    <location>
        <begin position="69"/>
        <end position="90"/>
    </location>
</feature>
<evidence type="ECO:0000313" key="15">
    <source>
        <dbReference type="Proteomes" id="UP000199315"/>
    </source>
</evidence>
<evidence type="ECO:0000256" key="1">
    <source>
        <dbReference type="ARBA" id="ARBA00004651"/>
    </source>
</evidence>
<feature type="binding site" description="M1 metal binding site" evidence="13">
    <location>
        <position position="182"/>
    </location>
    <ligand>
        <name>Zn(2+)</name>
        <dbReference type="ChEBI" id="CHEBI:29105"/>
    </ligand>
</feature>
<feature type="binding site" description="M2 metal binding site" evidence="13">
    <location>
        <position position="150"/>
    </location>
    <ligand>
        <name>Fe(2+)</name>
        <dbReference type="ChEBI" id="CHEBI:29033"/>
    </ligand>
</feature>